<dbReference type="EMBL" id="AWUE01012848">
    <property type="protein sequence ID" value="OMP08188.1"/>
    <property type="molecule type" value="Genomic_DNA"/>
</dbReference>
<evidence type="ECO:0000259" key="5">
    <source>
        <dbReference type="PROSITE" id="PS50081"/>
    </source>
</evidence>
<dbReference type="InterPro" id="IPR019786">
    <property type="entry name" value="Zinc_finger_PHD-type_CS"/>
</dbReference>
<dbReference type="OrthoDB" id="938199at2759"/>
<dbReference type="InterPro" id="IPR004146">
    <property type="entry name" value="DC1"/>
</dbReference>
<dbReference type="InterPro" id="IPR046349">
    <property type="entry name" value="C1-like_sf"/>
</dbReference>
<dbReference type="Proteomes" id="UP000187203">
    <property type="component" value="Unassembled WGS sequence"/>
</dbReference>
<keyword evidence="7" id="KW-1185">Reference proteome</keyword>
<dbReference type="SUPFAM" id="SSF57889">
    <property type="entry name" value="Cysteine-rich domain"/>
    <property type="match status" value="7"/>
</dbReference>
<dbReference type="PROSITE" id="PS50081">
    <property type="entry name" value="ZF_DAG_PE_2"/>
    <property type="match status" value="1"/>
</dbReference>
<keyword evidence="4" id="KW-0862">Zinc</keyword>
<organism evidence="6 7">
    <name type="scientific">Corchorus olitorius</name>
    <dbReference type="NCBI Taxonomy" id="93759"/>
    <lineage>
        <taxon>Eukaryota</taxon>
        <taxon>Viridiplantae</taxon>
        <taxon>Streptophyta</taxon>
        <taxon>Embryophyta</taxon>
        <taxon>Tracheophyta</taxon>
        <taxon>Spermatophyta</taxon>
        <taxon>Magnoliopsida</taxon>
        <taxon>eudicotyledons</taxon>
        <taxon>Gunneridae</taxon>
        <taxon>Pentapetalae</taxon>
        <taxon>rosids</taxon>
        <taxon>malvids</taxon>
        <taxon>Malvales</taxon>
        <taxon>Malvaceae</taxon>
        <taxon>Grewioideae</taxon>
        <taxon>Apeibeae</taxon>
        <taxon>Corchorus</taxon>
    </lineage>
</organism>
<sequence length="675" mass="77681">MENFGHEHPLILLNEQSNQSVEEEACCVRCGEKVLPSALCFRCTECSGFYLHKLCADAPLEINHPFHPTHPLVLLPSSPYGSKGWKCNFCDQKGDRFVYHCSCKLDFHIKCALFTYNIAQNNFKELEHVAYEDASTKNDGEQLENLGDCFGCWDPLANSVYFSPDCGFNLHKKCAELPLEINHKCHRRHPLFLQFIMLEPLPCKVCHVTVERRGFVYCCLPCKFVLHIQCVSPSPPPIIEDKSHPHPFTLLSRRTPFICDACGTEGNGFAYLCCTCEIMVHERCISLPRIIKSRLHEHCISHTYFIEEENFKSWDCIICLEEINMEAGAYYCLYCKIVAHVNCATKDKDWFYVVEKENEDEMSSSGSLELSPITVIESNDAGEATRINHFKHEHNLMLGSIEMVEYVGKCCDGCILPISPPYFRCSEASCVFFLHKGCAELLKKKQVWLHGCQEQLLTLISDSVSHCEICRYYSNGFLYKCNKCKRHICLKCVIALSERPLNHPGHPHPISYYLQYRGQCHGCGRKFRNAHYCKDCNLALCSKCLTLPITVQHKCDEKHLLALTYGDDNDYSATHYCDICEETRDPSCWFYHCATCNTSAHVKCVLRDYPFIKLGSIFHGLTFVRKIYYYPKCFRCDKPCLDLALECSQPGCSYIIHFTCFRWSQWHVHSQQEED</sequence>
<dbReference type="PROSITE" id="PS01359">
    <property type="entry name" value="ZF_PHD_1"/>
    <property type="match status" value="1"/>
</dbReference>
<keyword evidence="3" id="KW-0863">Zinc-finger</keyword>
<dbReference type="STRING" id="93759.A0A1R3KMG3"/>
<dbReference type="PANTHER" id="PTHR32410:SF169">
    <property type="entry name" value="C1 DOMAIN FAMILY PROTEIN, PUTATIVE-RELATED"/>
    <property type="match status" value="1"/>
</dbReference>
<accession>A0A1R3KMG3</accession>
<dbReference type="InterPro" id="IPR053192">
    <property type="entry name" value="Vacuole_Formation_Reg"/>
</dbReference>
<dbReference type="Pfam" id="PF03107">
    <property type="entry name" value="C1_2"/>
    <property type="match status" value="5"/>
</dbReference>
<evidence type="ECO:0000313" key="6">
    <source>
        <dbReference type="EMBL" id="OMP08188.1"/>
    </source>
</evidence>
<dbReference type="InterPro" id="IPR001965">
    <property type="entry name" value="Znf_PHD"/>
</dbReference>
<dbReference type="AlphaFoldDB" id="A0A1R3KMG3"/>
<evidence type="ECO:0000256" key="3">
    <source>
        <dbReference type="ARBA" id="ARBA00022771"/>
    </source>
</evidence>
<evidence type="ECO:0000256" key="1">
    <source>
        <dbReference type="ARBA" id="ARBA00022723"/>
    </source>
</evidence>
<evidence type="ECO:0000256" key="4">
    <source>
        <dbReference type="ARBA" id="ARBA00022833"/>
    </source>
</evidence>
<dbReference type="SMART" id="SM00249">
    <property type="entry name" value="PHD"/>
    <property type="match status" value="3"/>
</dbReference>
<dbReference type="InterPro" id="IPR002219">
    <property type="entry name" value="PKC_DAG/PE"/>
</dbReference>
<evidence type="ECO:0000313" key="7">
    <source>
        <dbReference type="Proteomes" id="UP000187203"/>
    </source>
</evidence>
<feature type="domain" description="Phorbol-ester/DAG-type" evidence="5">
    <location>
        <begin position="245"/>
        <end position="299"/>
    </location>
</feature>
<comment type="caution">
    <text evidence="6">The sequence shown here is derived from an EMBL/GenBank/DDBJ whole genome shotgun (WGS) entry which is preliminary data.</text>
</comment>
<keyword evidence="1" id="KW-0479">Metal-binding</keyword>
<gene>
    <name evidence="6" type="ORF">COLO4_06702</name>
</gene>
<evidence type="ECO:0000256" key="2">
    <source>
        <dbReference type="ARBA" id="ARBA00022737"/>
    </source>
</evidence>
<keyword evidence="2" id="KW-0677">Repeat</keyword>
<protein>
    <submittedName>
        <fullName evidence="6">Zinc finger, PHD-type</fullName>
    </submittedName>
</protein>
<proteinExistence type="predicted"/>
<reference evidence="7" key="1">
    <citation type="submission" date="2013-09" db="EMBL/GenBank/DDBJ databases">
        <title>Corchorus olitorius genome sequencing.</title>
        <authorList>
            <person name="Alam M."/>
            <person name="Haque M.S."/>
            <person name="Islam M.S."/>
            <person name="Emdad E.M."/>
            <person name="Islam M.M."/>
            <person name="Ahmed B."/>
            <person name="Halim A."/>
            <person name="Hossen Q.M.M."/>
            <person name="Hossain M.Z."/>
            <person name="Ahmed R."/>
            <person name="Khan M.M."/>
            <person name="Islam R."/>
            <person name="Rashid M.M."/>
            <person name="Khan S.A."/>
            <person name="Rahman M.S."/>
            <person name="Alam M."/>
            <person name="Yahiya A.S."/>
            <person name="Khan M.S."/>
            <person name="Azam M.S."/>
            <person name="Haque T."/>
            <person name="Lashkar M.Z.H."/>
            <person name="Akhand A.I."/>
            <person name="Morshed G."/>
            <person name="Roy S."/>
            <person name="Uddin K.S."/>
            <person name="Rabeya T."/>
            <person name="Hossain A.S."/>
            <person name="Chowdhury A."/>
            <person name="Snigdha A.R."/>
            <person name="Mortoza M.S."/>
            <person name="Matin S.A."/>
            <person name="Hoque S.M.E."/>
            <person name="Islam M.K."/>
            <person name="Roy D.K."/>
            <person name="Haider R."/>
            <person name="Moosa M.M."/>
            <person name="Elias S.M."/>
            <person name="Hasan A.M."/>
            <person name="Jahan S."/>
            <person name="Shafiuddin M."/>
            <person name="Mahmood N."/>
            <person name="Shommy N.S."/>
        </authorList>
    </citation>
    <scope>NUCLEOTIDE SEQUENCE [LARGE SCALE GENOMIC DNA]</scope>
    <source>
        <strain evidence="7">cv. O-4</strain>
    </source>
</reference>
<dbReference type="PANTHER" id="PTHR32410">
    <property type="entry name" value="CYSTEINE/HISTIDINE-RICH C1 DOMAIN FAMILY PROTEIN"/>
    <property type="match status" value="1"/>
</dbReference>
<dbReference type="GO" id="GO:0008270">
    <property type="term" value="F:zinc ion binding"/>
    <property type="evidence" value="ECO:0007669"/>
    <property type="project" value="UniProtKB-KW"/>
</dbReference>
<name>A0A1R3KMG3_9ROSI</name>